<evidence type="ECO:0000313" key="1">
    <source>
        <dbReference type="EMBL" id="THY23330.1"/>
    </source>
</evidence>
<feature type="non-terminal residue" evidence="1">
    <location>
        <position position="95"/>
    </location>
</feature>
<dbReference type="Proteomes" id="UP000306584">
    <property type="component" value="Unassembled WGS sequence"/>
</dbReference>
<reference evidence="1 2" key="1">
    <citation type="submission" date="2018-10" db="EMBL/GenBank/DDBJ databases">
        <title>Fifty Aureobasidium pullulans genomes reveal a recombining polyextremotolerant generalist.</title>
        <authorList>
            <person name="Gostincar C."/>
            <person name="Turk M."/>
            <person name="Zajc J."/>
            <person name="Gunde-Cimerman N."/>
        </authorList>
    </citation>
    <scope>NUCLEOTIDE SEQUENCE [LARGE SCALE GENOMIC DNA]</scope>
    <source>
        <strain evidence="1 2">EXF-6604</strain>
    </source>
</reference>
<organism evidence="1 2">
    <name type="scientific">Aureobasidium pullulans</name>
    <name type="common">Black yeast</name>
    <name type="synonym">Pullularia pullulans</name>
    <dbReference type="NCBI Taxonomy" id="5580"/>
    <lineage>
        <taxon>Eukaryota</taxon>
        <taxon>Fungi</taxon>
        <taxon>Dikarya</taxon>
        <taxon>Ascomycota</taxon>
        <taxon>Pezizomycotina</taxon>
        <taxon>Dothideomycetes</taxon>
        <taxon>Dothideomycetidae</taxon>
        <taxon>Dothideales</taxon>
        <taxon>Saccotheciaceae</taxon>
        <taxon>Aureobasidium</taxon>
    </lineage>
</organism>
<evidence type="ECO:0000313" key="2">
    <source>
        <dbReference type="Proteomes" id="UP000306584"/>
    </source>
</evidence>
<sequence length="95" mass="10597">MTDAWFHNAIATDSPDAEGCRPEEAHALKSYLRSLITIEECSRQLATPTTHSSSPGEPLLYLWGLVIDALIEIPGCQKRIIDLLLKIRQLPDVEL</sequence>
<name>A0A4S9L4I6_AURPU</name>
<protein>
    <submittedName>
        <fullName evidence="1">Uncharacterized protein</fullName>
    </submittedName>
</protein>
<proteinExistence type="predicted"/>
<dbReference type="EMBL" id="QZBD01000243">
    <property type="protein sequence ID" value="THY23330.1"/>
    <property type="molecule type" value="Genomic_DNA"/>
</dbReference>
<comment type="caution">
    <text evidence="1">The sequence shown here is derived from an EMBL/GenBank/DDBJ whole genome shotgun (WGS) entry which is preliminary data.</text>
</comment>
<accession>A0A4S9L4I6</accession>
<gene>
    <name evidence="1" type="ORF">D6D01_06015</name>
</gene>
<dbReference type="AlphaFoldDB" id="A0A4S9L4I6"/>